<organism evidence="7 8">
    <name type="scientific">Coptis chinensis</name>
    <dbReference type="NCBI Taxonomy" id="261450"/>
    <lineage>
        <taxon>Eukaryota</taxon>
        <taxon>Viridiplantae</taxon>
        <taxon>Streptophyta</taxon>
        <taxon>Embryophyta</taxon>
        <taxon>Tracheophyta</taxon>
        <taxon>Spermatophyta</taxon>
        <taxon>Magnoliopsida</taxon>
        <taxon>Ranunculales</taxon>
        <taxon>Ranunculaceae</taxon>
        <taxon>Coptidoideae</taxon>
        <taxon>Coptis</taxon>
    </lineage>
</organism>
<dbReference type="Proteomes" id="UP000631114">
    <property type="component" value="Unassembled WGS sequence"/>
</dbReference>
<evidence type="ECO:0000256" key="4">
    <source>
        <dbReference type="ARBA" id="ARBA00023002"/>
    </source>
</evidence>
<dbReference type="GO" id="GO:0005737">
    <property type="term" value="C:cytoplasm"/>
    <property type="evidence" value="ECO:0007669"/>
    <property type="project" value="TreeGrafter"/>
</dbReference>
<keyword evidence="5" id="KW-0472">Membrane</keyword>
<evidence type="ECO:0000256" key="2">
    <source>
        <dbReference type="ARBA" id="ARBA00022692"/>
    </source>
</evidence>
<feature type="compositionally biased region" description="Low complexity" evidence="6">
    <location>
        <begin position="36"/>
        <end position="47"/>
    </location>
</feature>
<evidence type="ECO:0000256" key="5">
    <source>
        <dbReference type="ARBA" id="ARBA00023136"/>
    </source>
</evidence>
<feature type="non-terminal residue" evidence="7">
    <location>
        <position position="129"/>
    </location>
</feature>
<keyword evidence="2" id="KW-0812">Transmembrane</keyword>
<reference evidence="7 8" key="1">
    <citation type="submission" date="2020-10" db="EMBL/GenBank/DDBJ databases">
        <title>The Coptis chinensis genome and diversification of protoberbering-type alkaloids.</title>
        <authorList>
            <person name="Wang B."/>
            <person name="Shu S."/>
            <person name="Song C."/>
            <person name="Liu Y."/>
        </authorList>
    </citation>
    <scope>NUCLEOTIDE SEQUENCE [LARGE SCALE GENOMIC DNA]</scope>
    <source>
        <strain evidence="7">HL-2020</strain>
        <tissue evidence="7">Leaf</tissue>
    </source>
</reference>
<dbReference type="EMBL" id="JADFTS010000008">
    <property type="protein sequence ID" value="KAF9595270.1"/>
    <property type="molecule type" value="Genomic_DNA"/>
</dbReference>
<dbReference type="AlphaFoldDB" id="A0A835LHS7"/>
<evidence type="ECO:0000313" key="7">
    <source>
        <dbReference type="EMBL" id="KAF9595270.1"/>
    </source>
</evidence>
<name>A0A835LHS7_9MAGN</name>
<comment type="caution">
    <text evidence="7">The sequence shown here is derived from an EMBL/GenBank/DDBJ whole genome shotgun (WGS) entry which is preliminary data.</text>
</comment>
<dbReference type="Gene3D" id="3.90.380.10">
    <property type="entry name" value="Naphthalene 1,2-dioxygenase Alpha Subunit, Chain A, domain 1"/>
    <property type="match status" value="2"/>
</dbReference>
<evidence type="ECO:0000256" key="1">
    <source>
        <dbReference type="ARBA" id="ARBA00004370"/>
    </source>
</evidence>
<dbReference type="GO" id="GO:0016020">
    <property type="term" value="C:membrane"/>
    <property type="evidence" value="ECO:0007669"/>
    <property type="project" value="UniProtKB-SubCell"/>
</dbReference>
<protein>
    <submittedName>
        <fullName evidence="7">Uncharacterized protein</fullName>
    </submittedName>
</protein>
<dbReference type="PANTHER" id="PTHR21266">
    <property type="entry name" value="IRON-SULFUR DOMAIN CONTAINING PROTEIN"/>
    <property type="match status" value="1"/>
</dbReference>
<comment type="subcellular location">
    <subcellularLocation>
        <location evidence="1">Membrane</location>
    </subcellularLocation>
</comment>
<dbReference type="PANTHER" id="PTHR21266:SF32">
    <property type="entry name" value="CHOLESTEROL 7-DESATURASE NVD"/>
    <property type="match status" value="1"/>
</dbReference>
<dbReference type="GO" id="GO:0016491">
    <property type="term" value="F:oxidoreductase activity"/>
    <property type="evidence" value="ECO:0007669"/>
    <property type="project" value="UniProtKB-KW"/>
</dbReference>
<dbReference type="OrthoDB" id="10610870at2759"/>
<evidence type="ECO:0000313" key="8">
    <source>
        <dbReference type="Proteomes" id="UP000631114"/>
    </source>
</evidence>
<proteinExistence type="predicted"/>
<gene>
    <name evidence="7" type="ORF">IFM89_038273</name>
</gene>
<evidence type="ECO:0000256" key="6">
    <source>
        <dbReference type="SAM" id="MobiDB-lite"/>
    </source>
</evidence>
<accession>A0A835LHS7</accession>
<keyword evidence="8" id="KW-1185">Reference proteome</keyword>
<dbReference type="InterPro" id="IPR050584">
    <property type="entry name" value="Cholesterol_7-desaturase"/>
</dbReference>
<sequence length="129" mass="13626">DEGAGADNSSVGDGVSDACEGESGAGTGEVSGDVGGVSKCSSVSGNSEFDVGTEKEETVVIPLNLLVNIGIYRYEVLIENLMDPSHVPYAHYGIMNVSRYEVLIENLMDPSHAPYAHYGIMNVPTDKSR</sequence>
<feature type="compositionally biased region" description="Gly residues" evidence="6">
    <location>
        <begin position="23"/>
        <end position="35"/>
    </location>
</feature>
<keyword evidence="4" id="KW-0560">Oxidoreductase</keyword>
<evidence type="ECO:0000256" key="3">
    <source>
        <dbReference type="ARBA" id="ARBA00022989"/>
    </source>
</evidence>
<feature type="region of interest" description="Disordered" evidence="6">
    <location>
        <begin position="1"/>
        <end position="51"/>
    </location>
</feature>
<keyword evidence="3" id="KW-1133">Transmembrane helix</keyword>